<evidence type="ECO:0000313" key="2">
    <source>
        <dbReference type="EMBL" id="RBL90671.1"/>
    </source>
</evidence>
<feature type="compositionally biased region" description="Basic and acidic residues" evidence="1">
    <location>
        <begin position="26"/>
        <end position="55"/>
    </location>
</feature>
<gene>
    <name evidence="2" type="ORF">DF182_29930</name>
</gene>
<dbReference type="InterPro" id="IPR023346">
    <property type="entry name" value="Lysozyme-like_dom_sf"/>
</dbReference>
<dbReference type="EMBL" id="QFFJ01000002">
    <property type="protein sequence ID" value="RBL90671.1"/>
    <property type="molecule type" value="Genomic_DNA"/>
</dbReference>
<dbReference type="AlphaFoldDB" id="A0A365XXD7"/>
<dbReference type="Gene3D" id="1.10.530.10">
    <property type="match status" value="1"/>
</dbReference>
<feature type="region of interest" description="Disordered" evidence="1">
    <location>
        <begin position="1"/>
        <end position="75"/>
    </location>
</feature>
<evidence type="ECO:0000256" key="1">
    <source>
        <dbReference type="SAM" id="MobiDB-lite"/>
    </source>
</evidence>
<reference evidence="2 3" key="1">
    <citation type="submission" date="2018-05" db="EMBL/GenBank/DDBJ databases">
        <title>Chitinophaga sp. K3CV102501T nov., isolated from isolated from a monsoon evergreen broad-leaved forest soil.</title>
        <authorList>
            <person name="Lv Y."/>
        </authorList>
    </citation>
    <scope>NUCLEOTIDE SEQUENCE [LARGE SCALE GENOMIC DNA]</scope>
    <source>
        <strain evidence="2 3">GDMCC 1.1325</strain>
    </source>
</reference>
<organism evidence="2 3">
    <name type="scientific">Chitinophaga flava</name>
    <dbReference type="NCBI Taxonomy" id="2259036"/>
    <lineage>
        <taxon>Bacteria</taxon>
        <taxon>Pseudomonadati</taxon>
        <taxon>Bacteroidota</taxon>
        <taxon>Chitinophagia</taxon>
        <taxon>Chitinophagales</taxon>
        <taxon>Chitinophagaceae</taxon>
        <taxon>Chitinophaga</taxon>
    </lineage>
</organism>
<dbReference type="Proteomes" id="UP000253410">
    <property type="component" value="Unassembled WGS sequence"/>
</dbReference>
<comment type="caution">
    <text evidence="2">The sequence shown here is derived from an EMBL/GenBank/DDBJ whole genome shotgun (WGS) entry which is preliminary data.</text>
</comment>
<keyword evidence="3" id="KW-1185">Reference proteome</keyword>
<dbReference type="SUPFAM" id="SSF53955">
    <property type="entry name" value="Lysozyme-like"/>
    <property type="match status" value="1"/>
</dbReference>
<protein>
    <recommendedName>
        <fullName evidence="4">Glycoside hydrolase family 19 catalytic domain-containing protein</fullName>
    </recommendedName>
</protein>
<accession>A0A365XXD7</accession>
<feature type="region of interest" description="Disordered" evidence="1">
    <location>
        <begin position="429"/>
        <end position="479"/>
    </location>
</feature>
<feature type="compositionally biased region" description="Basic and acidic residues" evidence="1">
    <location>
        <begin position="451"/>
        <end position="466"/>
    </location>
</feature>
<dbReference type="RefSeq" id="WP_113619428.1">
    <property type="nucleotide sequence ID" value="NZ_QFFJ01000002.1"/>
</dbReference>
<feature type="compositionally biased region" description="Pro residues" evidence="1">
    <location>
        <begin position="469"/>
        <end position="479"/>
    </location>
</feature>
<evidence type="ECO:0008006" key="4">
    <source>
        <dbReference type="Google" id="ProtNLM"/>
    </source>
</evidence>
<dbReference type="OrthoDB" id="882303at2"/>
<sequence length="479" mass="53512">MARINPQPDPQRPQDAPEEIPSAIPDADKDGYDADFNGLHDKDEDGKKKDTKDQQYDGSAVNEKEEPEDDTKCPHCKEDITLDQIKAITTIDAKNETLVSKILEYLNLYKADHKIDTCVRKAHFIAQALHESGSFTVLEEDLNYRPSSLLSYFKKDEYIALTDSNLTKYKDYFSVAPPKAAKGAKDTKDAKPAAPAADQYKDYSLNPAYIYGNTNKETQTTLTSSDGKSKIEIDLKKHKADERVVGNRKYGGRDGNDKNSDDGYNFRGHGIIQLTHKPAYESFTAFAKSTGFNKEKSTIDFTESKDEKGVKTCNSDLLSDKKDPKYAVQSAVWLWSTYKISSKLEVKSDEENFAGITNVINGGNTGTKDRYDKLLKGREQLKVYDHYKYLLENQKDEKKKTKLKAALKQMASSQTVYAFNRNTKKFDVNGITVDSDPKGQEILDEFGGDAAGDKKTDKPADKKTDAPAKPAPGKPAPKK</sequence>
<name>A0A365XXD7_9BACT</name>
<evidence type="ECO:0000313" key="3">
    <source>
        <dbReference type="Proteomes" id="UP000253410"/>
    </source>
</evidence>
<proteinExistence type="predicted"/>